<evidence type="ECO:0000256" key="3">
    <source>
        <dbReference type="ARBA" id="ARBA00022840"/>
    </source>
</evidence>
<keyword evidence="5" id="KW-0030">Aminoacyl-tRNA synthetase</keyword>
<dbReference type="GO" id="GO:0000049">
    <property type="term" value="F:tRNA binding"/>
    <property type="evidence" value="ECO:0007669"/>
    <property type="project" value="TreeGrafter"/>
</dbReference>
<proteinExistence type="predicted"/>
<dbReference type="STRING" id="716544.wcw_0227"/>
<dbReference type="NCBIfam" id="TIGR00462">
    <property type="entry name" value="genX"/>
    <property type="match status" value="1"/>
</dbReference>
<protein>
    <submittedName>
        <fullName evidence="5">Putative lysyl-tRNA synthetase-like protein</fullName>
        <ecNumber evidence="5">6.1.1.6</ecNumber>
    </submittedName>
</protein>
<dbReference type="AlphaFoldDB" id="D6YTZ1"/>
<dbReference type="RefSeq" id="WP_013181330.1">
    <property type="nucleotide sequence ID" value="NC_014225.1"/>
</dbReference>
<dbReference type="SUPFAM" id="SSF55681">
    <property type="entry name" value="Class II aaRS and biotin synthetases"/>
    <property type="match status" value="1"/>
</dbReference>
<dbReference type="InterPro" id="IPR004525">
    <property type="entry name" value="EpmA"/>
</dbReference>
<dbReference type="GO" id="GO:0006430">
    <property type="term" value="P:lysyl-tRNA aminoacylation"/>
    <property type="evidence" value="ECO:0007669"/>
    <property type="project" value="InterPro"/>
</dbReference>
<dbReference type="PANTHER" id="PTHR42918:SF6">
    <property type="entry name" value="ELONGATION FACTOR P--(R)-BETA-LYSINE LIGASE"/>
    <property type="match status" value="1"/>
</dbReference>
<sequence>MELEKIHILKDRSEMLAKAREFFLRRNVLEVDCPAMSKSASIDVHIDLYRCYGASQKTFYLHSSPEYGMKKLLAEGIGDIYQLGHVFRDNEYSMRHNPEFTMAEWYRVKVPFSAIIEETVEFIQEFIGKLPVTKISYREAFKKYAGLDYLKSSEDDLLQYLETRGIDPYQNIEEEGKDALLNIILGVVIEPQLGKNDICVLQYFPATQAALAKTKKRGEEEVSERFEVFHKGMELANGYHELTDSEEQYERLLITNSTRERLSKDTLPIDDSFIKALERGLPDCCGVSVGFDRLMMLRHQMDDIADVIPLPERS</sequence>
<dbReference type="eggNOG" id="COG2269">
    <property type="taxonomic scope" value="Bacteria"/>
</dbReference>
<keyword evidence="6" id="KW-1185">Reference proteome</keyword>
<name>D6YTZ1_WADCW</name>
<evidence type="ECO:0000313" key="6">
    <source>
        <dbReference type="Proteomes" id="UP000001505"/>
    </source>
</evidence>
<keyword evidence="1 5" id="KW-0436">Ligase</keyword>
<dbReference type="GO" id="GO:0005829">
    <property type="term" value="C:cytosol"/>
    <property type="evidence" value="ECO:0007669"/>
    <property type="project" value="TreeGrafter"/>
</dbReference>
<dbReference type="KEGG" id="wch:wcw_0227"/>
<keyword evidence="3" id="KW-0067">ATP-binding</keyword>
<gene>
    <name evidence="5" type="primary">genX</name>
    <name evidence="5" type="ordered locus">wcw_0227</name>
</gene>
<evidence type="ECO:0000313" key="5">
    <source>
        <dbReference type="EMBL" id="ADI37602.1"/>
    </source>
</evidence>
<keyword evidence="2" id="KW-0547">Nucleotide-binding</keyword>
<dbReference type="InterPro" id="IPR045864">
    <property type="entry name" value="aa-tRNA-synth_II/BPL/LPL"/>
</dbReference>
<dbReference type="Gene3D" id="3.30.930.10">
    <property type="entry name" value="Bira Bifunctional Protein, Domain 2"/>
    <property type="match status" value="1"/>
</dbReference>
<dbReference type="NCBIfam" id="NF006828">
    <property type="entry name" value="PRK09350.1"/>
    <property type="match status" value="1"/>
</dbReference>
<dbReference type="InterPro" id="IPR004364">
    <property type="entry name" value="Aa-tRNA-synt_II"/>
</dbReference>
<dbReference type="EMBL" id="CP001928">
    <property type="protein sequence ID" value="ADI37602.1"/>
    <property type="molecule type" value="Genomic_DNA"/>
</dbReference>
<feature type="domain" description="Aminoacyl-transfer RNA synthetases class-II family profile" evidence="4">
    <location>
        <begin position="12"/>
        <end position="309"/>
    </location>
</feature>
<evidence type="ECO:0000259" key="4">
    <source>
        <dbReference type="PROSITE" id="PS50862"/>
    </source>
</evidence>
<dbReference type="PRINTS" id="PR00982">
    <property type="entry name" value="TRNASYNTHLYS"/>
</dbReference>
<evidence type="ECO:0000256" key="1">
    <source>
        <dbReference type="ARBA" id="ARBA00022598"/>
    </source>
</evidence>
<reference evidence="5 6" key="1">
    <citation type="journal article" date="2010" name="PLoS ONE">
        <title>The Waddlia genome: a window into chlamydial biology.</title>
        <authorList>
            <person name="Bertelli C."/>
            <person name="Collyn F."/>
            <person name="Croxatto A."/>
            <person name="Ruckert C."/>
            <person name="Polkinghorne A."/>
            <person name="Kebbi-Beghdadi C."/>
            <person name="Goesmann A."/>
            <person name="Vaughan L."/>
            <person name="Greub G."/>
        </authorList>
    </citation>
    <scope>NUCLEOTIDE SEQUENCE [LARGE SCALE GENOMIC DNA]</scope>
    <source>
        <strain evidence="6">ATCC VR-1470 / WSU 86-1044</strain>
    </source>
</reference>
<dbReference type="InterPro" id="IPR018149">
    <property type="entry name" value="Lys-tRNA-synth_II_C"/>
</dbReference>
<dbReference type="GO" id="GO:0005524">
    <property type="term" value="F:ATP binding"/>
    <property type="evidence" value="ECO:0007669"/>
    <property type="project" value="UniProtKB-KW"/>
</dbReference>
<dbReference type="HOGENOM" id="CLU_008255_1_1_0"/>
<evidence type="ECO:0000256" key="2">
    <source>
        <dbReference type="ARBA" id="ARBA00022741"/>
    </source>
</evidence>
<accession>D6YTZ1</accession>
<dbReference type="Pfam" id="PF00152">
    <property type="entry name" value="tRNA-synt_2"/>
    <property type="match status" value="1"/>
</dbReference>
<dbReference type="Proteomes" id="UP000001505">
    <property type="component" value="Chromosome"/>
</dbReference>
<dbReference type="InterPro" id="IPR006195">
    <property type="entry name" value="aa-tRNA-synth_II"/>
</dbReference>
<dbReference type="PANTHER" id="PTHR42918">
    <property type="entry name" value="LYSYL-TRNA SYNTHETASE"/>
    <property type="match status" value="1"/>
</dbReference>
<organism evidence="5 6">
    <name type="scientific">Waddlia chondrophila (strain ATCC VR-1470 / WSU 86-1044)</name>
    <dbReference type="NCBI Taxonomy" id="716544"/>
    <lineage>
        <taxon>Bacteria</taxon>
        <taxon>Pseudomonadati</taxon>
        <taxon>Chlamydiota</taxon>
        <taxon>Chlamydiia</taxon>
        <taxon>Parachlamydiales</taxon>
        <taxon>Waddliaceae</taxon>
        <taxon>Waddlia</taxon>
    </lineage>
</organism>
<dbReference type="PROSITE" id="PS50862">
    <property type="entry name" value="AA_TRNA_LIGASE_II"/>
    <property type="match status" value="1"/>
</dbReference>
<dbReference type="GO" id="GO:0004824">
    <property type="term" value="F:lysine-tRNA ligase activity"/>
    <property type="evidence" value="ECO:0007669"/>
    <property type="project" value="UniProtKB-EC"/>
</dbReference>
<dbReference type="EC" id="6.1.1.6" evidence="5"/>